<dbReference type="STRING" id="444597.BST26_12775"/>
<dbReference type="OrthoDB" id="4602152at2"/>
<keyword evidence="3" id="KW-1185">Reference proteome</keyword>
<name>A0A1X0DC08_9MYCO</name>
<keyword evidence="1" id="KW-0472">Membrane</keyword>
<feature type="transmembrane region" description="Helical" evidence="1">
    <location>
        <begin position="208"/>
        <end position="232"/>
    </location>
</feature>
<feature type="transmembrane region" description="Helical" evidence="1">
    <location>
        <begin position="107"/>
        <end position="130"/>
    </location>
</feature>
<evidence type="ECO:0000313" key="3">
    <source>
        <dbReference type="Proteomes" id="UP000192801"/>
    </source>
</evidence>
<feature type="transmembrane region" description="Helical" evidence="1">
    <location>
        <begin position="150"/>
        <end position="169"/>
    </location>
</feature>
<evidence type="ECO:0000313" key="2">
    <source>
        <dbReference type="EMBL" id="ORA69739.1"/>
    </source>
</evidence>
<feature type="transmembrane region" description="Helical" evidence="1">
    <location>
        <begin position="252"/>
        <end position="273"/>
    </location>
</feature>
<sequence length="289" mass="31251">MSARGTTKLSETGGGVRRLIDEHRQRLPARAMARFREIDGSSLGGLVSLQLFTTVIPLIILGFSYLSGFAENASPGVLITRELGLVRPLSDWVRDAFGNASGLRRDWTILGLGGFLLWGIPMSMTIAGIWAKAWRRAPFGWRQGLGRGALWFLLYLVMVAVREFVAFGGDHSGPVRVLLFAVGLVPAWIFWAMTPLLLVRDGGRGARYLARAGLAGVVIDGIVIPLVARLVFPIILRSWEEFGPMGVAMTLLIWAGVIGTGWVLTACISAVLWEDSEATAEPVPGAEPG</sequence>
<proteinExistence type="predicted"/>
<keyword evidence="1" id="KW-1133">Transmembrane helix</keyword>
<dbReference type="EMBL" id="MVHS01000029">
    <property type="protein sequence ID" value="ORA69739.1"/>
    <property type="molecule type" value="Genomic_DNA"/>
</dbReference>
<accession>A0A1X0DC08</accession>
<keyword evidence="1" id="KW-0812">Transmembrane</keyword>
<feature type="transmembrane region" description="Helical" evidence="1">
    <location>
        <begin position="175"/>
        <end position="199"/>
    </location>
</feature>
<dbReference type="Proteomes" id="UP000192801">
    <property type="component" value="Unassembled WGS sequence"/>
</dbReference>
<comment type="caution">
    <text evidence="2">The sequence shown here is derived from an EMBL/GenBank/DDBJ whole genome shotgun (WGS) entry which is preliminary data.</text>
</comment>
<dbReference type="AlphaFoldDB" id="A0A1X0DC08"/>
<evidence type="ECO:0000256" key="1">
    <source>
        <dbReference type="SAM" id="Phobius"/>
    </source>
</evidence>
<protein>
    <submittedName>
        <fullName evidence="2">Uncharacterized protein</fullName>
    </submittedName>
</protein>
<gene>
    <name evidence="2" type="ORF">BST26_12775</name>
</gene>
<organism evidence="2 3">
    <name type="scientific">Mycolicibacterium insubricum</name>
    <dbReference type="NCBI Taxonomy" id="444597"/>
    <lineage>
        <taxon>Bacteria</taxon>
        <taxon>Bacillati</taxon>
        <taxon>Actinomycetota</taxon>
        <taxon>Actinomycetes</taxon>
        <taxon>Mycobacteriales</taxon>
        <taxon>Mycobacteriaceae</taxon>
        <taxon>Mycolicibacterium</taxon>
    </lineage>
</organism>
<feature type="transmembrane region" description="Helical" evidence="1">
    <location>
        <begin position="43"/>
        <end position="66"/>
    </location>
</feature>
<reference evidence="2 3" key="1">
    <citation type="submission" date="2016-12" db="EMBL/GenBank/DDBJ databases">
        <title>The new phylogeny of genus Mycobacterium.</title>
        <authorList>
            <person name="Tortoli E."/>
            <person name="Trovato A."/>
            <person name="Cirillo D.M."/>
        </authorList>
    </citation>
    <scope>NUCLEOTIDE SEQUENCE [LARGE SCALE GENOMIC DNA]</scope>
    <source>
        <strain evidence="2 3">DSM 45130</strain>
    </source>
</reference>